<sequence length="142" mass="16303">MTITVRVTCLPVCESDAHPYLTHFQIDTPRQERVRTVRLRCETSDTICAVRAKLSEVIGEDVEMLRRGGTKEGIVLDDARTLEECGIDRDMGVWEHVWVDSEARRARAKADKEKMLSYINVSPNEMTPKVIRALRDLDMWKA</sequence>
<evidence type="ECO:0000313" key="2">
    <source>
        <dbReference type="EMBL" id="CAD8583598.1"/>
    </source>
</evidence>
<accession>A0A6U0ECQ0</accession>
<dbReference type="AlphaFoldDB" id="A0A6U0ECQ0"/>
<protein>
    <recommendedName>
        <fullName evidence="1">Ubiquitin-like domain-containing protein</fullName>
    </recommendedName>
</protein>
<proteinExistence type="predicted"/>
<gene>
    <name evidence="2" type="ORF">OMED0929_LOCUS4470</name>
</gene>
<dbReference type="SUPFAM" id="SSF54236">
    <property type="entry name" value="Ubiquitin-like"/>
    <property type="match status" value="1"/>
</dbReference>
<dbReference type="InterPro" id="IPR000626">
    <property type="entry name" value="Ubiquitin-like_dom"/>
</dbReference>
<dbReference type="PROSITE" id="PS50053">
    <property type="entry name" value="UBIQUITIN_2"/>
    <property type="match status" value="1"/>
</dbReference>
<dbReference type="InterPro" id="IPR029071">
    <property type="entry name" value="Ubiquitin-like_domsf"/>
</dbReference>
<dbReference type="Gene3D" id="3.10.20.90">
    <property type="entry name" value="Phosphatidylinositol 3-kinase Catalytic Subunit, Chain A, domain 1"/>
    <property type="match status" value="1"/>
</dbReference>
<evidence type="ECO:0000259" key="1">
    <source>
        <dbReference type="PROSITE" id="PS50053"/>
    </source>
</evidence>
<dbReference type="EMBL" id="HBEW01005334">
    <property type="protein sequence ID" value="CAD8583598.1"/>
    <property type="molecule type" value="Transcribed_RNA"/>
</dbReference>
<organism evidence="2">
    <name type="scientific">Ostreococcus mediterraneus</name>
    <dbReference type="NCBI Taxonomy" id="1486918"/>
    <lineage>
        <taxon>Eukaryota</taxon>
        <taxon>Viridiplantae</taxon>
        <taxon>Chlorophyta</taxon>
        <taxon>Mamiellophyceae</taxon>
        <taxon>Mamiellales</taxon>
        <taxon>Bathycoccaceae</taxon>
        <taxon>Ostreococcus</taxon>
    </lineage>
</organism>
<name>A0A6U0ECQ0_9CHLO</name>
<reference evidence="2" key="1">
    <citation type="submission" date="2021-01" db="EMBL/GenBank/DDBJ databases">
        <authorList>
            <person name="Corre E."/>
            <person name="Pelletier E."/>
            <person name="Niang G."/>
            <person name="Scheremetjew M."/>
            <person name="Finn R."/>
            <person name="Kale V."/>
            <person name="Holt S."/>
            <person name="Cochrane G."/>
            <person name="Meng A."/>
            <person name="Brown T."/>
            <person name="Cohen L."/>
        </authorList>
    </citation>
    <scope>NUCLEOTIDE SEQUENCE</scope>
    <source>
        <strain evidence="2">Clade-D-RCC2572</strain>
    </source>
</reference>
<feature type="domain" description="Ubiquitin-like" evidence="1">
    <location>
        <begin position="22"/>
        <end position="88"/>
    </location>
</feature>